<keyword evidence="1" id="KW-1185">Reference proteome</keyword>
<protein>
    <submittedName>
        <fullName evidence="2">Uncharacterized protein</fullName>
    </submittedName>
</protein>
<dbReference type="AlphaFoldDB" id="A0A914CWL6"/>
<dbReference type="Gene3D" id="2.60.120.260">
    <property type="entry name" value="Galactose-binding domain-like"/>
    <property type="match status" value="1"/>
</dbReference>
<reference evidence="2" key="1">
    <citation type="submission" date="2022-11" db="UniProtKB">
        <authorList>
            <consortium name="WormBaseParasite"/>
        </authorList>
    </citation>
    <scope>IDENTIFICATION</scope>
</reference>
<organism evidence="1 2">
    <name type="scientific">Acrobeloides nanus</name>
    <dbReference type="NCBI Taxonomy" id="290746"/>
    <lineage>
        <taxon>Eukaryota</taxon>
        <taxon>Metazoa</taxon>
        <taxon>Ecdysozoa</taxon>
        <taxon>Nematoda</taxon>
        <taxon>Chromadorea</taxon>
        <taxon>Rhabditida</taxon>
        <taxon>Tylenchina</taxon>
        <taxon>Cephalobomorpha</taxon>
        <taxon>Cephaloboidea</taxon>
        <taxon>Cephalobidae</taxon>
        <taxon>Acrobeloides</taxon>
    </lineage>
</organism>
<proteinExistence type="predicted"/>
<evidence type="ECO:0000313" key="2">
    <source>
        <dbReference type="WBParaSite" id="ACRNAN_scaffold15603.g32653.t1"/>
    </source>
</evidence>
<sequence>MRVPWNYNGAPASGFDSRWKWHKSAGFILEDPSDHEKETMKINHWLATSYFWSSKEIMIDLVAEDFEQ</sequence>
<dbReference type="WBParaSite" id="ACRNAN_scaffold15603.g32653.t1">
    <property type="protein sequence ID" value="ACRNAN_scaffold15603.g32653.t1"/>
    <property type="gene ID" value="ACRNAN_scaffold15603.g32653"/>
</dbReference>
<dbReference type="Proteomes" id="UP000887540">
    <property type="component" value="Unplaced"/>
</dbReference>
<name>A0A914CWL6_9BILA</name>
<accession>A0A914CWL6</accession>
<evidence type="ECO:0000313" key="1">
    <source>
        <dbReference type="Proteomes" id="UP000887540"/>
    </source>
</evidence>